<reference evidence="1" key="1">
    <citation type="submission" date="2023-03" db="EMBL/GenBank/DDBJ databases">
        <title>Massive genome expansion in bonnet fungi (Mycena s.s.) driven by repeated elements and novel gene families across ecological guilds.</title>
        <authorList>
            <consortium name="Lawrence Berkeley National Laboratory"/>
            <person name="Harder C.B."/>
            <person name="Miyauchi S."/>
            <person name="Viragh M."/>
            <person name="Kuo A."/>
            <person name="Thoen E."/>
            <person name="Andreopoulos B."/>
            <person name="Lu D."/>
            <person name="Skrede I."/>
            <person name="Drula E."/>
            <person name="Henrissat B."/>
            <person name="Morin E."/>
            <person name="Kohler A."/>
            <person name="Barry K."/>
            <person name="LaButti K."/>
            <person name="Morin E."/>
            <person name="Salamov A."/>
            <person name="Lipzen A."/>
            <person name="Mereny Z."/>
            <person name="Hegedus B."/>
            <person name="Baldrian P."/>
            <person name="Stursova M."/>
            <person name="Weitz H."/>
            <person name="Taylor A."/>
            <person name="Grigoriev I.V."/>
            <person name="Nagy L.G."/>
            <person name="Martin F."/>
            <person name="Kauserud H."/>
        </authorList>
    </citation>
    <scope>NUCLEOTIDE SEQUENCE</scope>
    <source>
        <strain evidence="1">CBHHK002</strain>
    </source>
</reference>
<evidence type="ECO:0000313" key="1">
    <source>
        <dbReference type="EMBL" id="KAJ7347460.1"/>
    </source>
</evidence>
<gene>
    <name evidence="1" type="ORF">DFH08DRAFT_1002368</name>
</gene>
<evidence type="ECO:0000313" key="2">
    <source>
        <dbReference type="Proteomes" id="UP001218218"/>
    </source>
</evidence>
<accession>A0AAD7A2D2</accession>
<comment type="caution">
    <text evidence="1">The sequence shown here is derived from an EMBL/GenBank/DDBJ whole genome shotgun (WGS) entry which is preliminary data.</text>
</comment>
<proteinExistence type="predicted"/>
<protein>
    <submittedName>
        <fullName evidence="1">Uncharacterized protein</fullName>
    </submittedName>
</protein>
<keyword evidence="2" id="KW-1185">Reference proteome</keyword>
<organism evidence="1 2">
    <name type="scientific">Mycena albidolilacea</name>
    <dbReference type="NCBI Taxonomy" id="1033008"/>
    <lineage>
        <taxon>Eukaryota</taxon>
        <taxon>Fungi</taxon>
        <taxon>Dikarya</taxon>
        <taxon>Basidiomycota</taxon>
        <taxon>Agaricomycotina</taxon>
        <taxon>Agaricomycetes</taxon>
        <taxon>Agaricomycetidae</taxon>
        <taxon>Agaricales</taxon>
        <taxon>Marasmiineae</taxon>
        <taxon>Mycenaceae</taxon>
        <taxon>Mycena</taxon>
    </lineage>
</organism>
<dbReference type="AlphaFoldDB" id="A0AAD7A2D2"/>
<sequence>MQLFQYHDTASTMIPPALQLQEICDYICEFLYSSPAELRAWALVSTAFTPSAQLHLFHHIDLAKYGRTGNTGNAPSASRGLCTIMAGSPHLIPLIRHLKISFAEDVLGPLTQVLLTHVETIVLRAPSPHHLQSHTVSSLAAPLLALPSVRRLTLGAIVFENIQSLHALFRQRTSVSDRLTLHYVDLYLWGPMGAIAEGTGTQQHLRVKELEIAGPDRHSDWLDHPLSPFNFSALESVDIWGPIVGIGNTPSWQTPSMWPSQFQHVSLAYEFVFIRCSRYHFSI</sequence>
<name>A0AAD7A2D2_9AGAR</name>
<dbReference type="Proteomes" id="UP001218218">
    <property type="component" value="Unassembled WGS sequence"/>
</dbReference>
<dbReference type="EMBL" id="JARIHO010000019">
    <property type="protein sequence ID" value="KAJ7347460.1"/>
    <property type="molecule type" value="Genomic_DNA"/>
</dbReference>